<feature type="compositionally biased region" description="Pro residues" evidence="3">
    <location>
        <begin position="235"/>
        <end position="244"/>
    </location>
</feature>
<dbReference type="InterPro" id="IPR056884">
    <property type="entry name" value="NPHP3-like_N"/>
</dbReference>
<dbReference type="EMBL" id="JBBPHU010000014">
    <property type="protein sequence ID" value="KAK7510283.1"/>
    <property type="molecule type" value="Genomic_DNA"/>
</dbReference>
<feature type="compositionally biased region" description="Polar residues" evidence="3">
    <location>
        <begin position="735"/>
        <end position="745"/>
    </location>
</feature>
<feature type="compositionally biased region" description="Basic and acidic residues" evidence="3">
    <location>
        <begin position="113"/>
        <end position="130"/>
    </location>
</feature>
<feature type="compositionally biased region" description="Basic and acidic residues" evidence="3">
    <location>
        <begin position="790"/>
        <end position="799"/>
    </location>
</feature>
<protein>
    <recommendedName>
        <fullName evidence="4">Nephrocystin 3-like N-terminal domain-containing protein</fullName>
    </recommendedName>
</protein>
<feature type="compositionally biased region" description="Low complexity" evidence="3">
    <location>
        <begin position="170"/>
        <end position="183"/>
    </location>
</feature>
<feature type="compositionally biased region" description="Polar residues" evidence="3">
    <location>
        <begin position="185"/>
        <end position="196"/>
    </location>
</feature>
<evidence type="ECO:0000313" key="6">
    <source>
        <dbReference type="Proteomes" id="UP001363622"/>
    </source>
</evidence>
<dbReference type="PROSITE" id="PS50297">
    <property type="entry name" value="ANK_REP_REGION"/>
    <property type="match status" value="1"/>
</dbReference>
<evidence type="ECO:0000256" key="2">
    <source>
        <dbReference type="PROSITE-ProRule" id="PRU00023"/>
    </source>
</evidence>
<comment type="caution">
    <text evidence="5">The sequence shown here is derived from an EMBL/GenBank/DDBJ whole genome shotgun (WGS) entry which is preliminary data.</text>
</comment>
<feature type="compositionally biased region" description="Basic and acidic residues" evidence="3">
    <location>
        <begin position="19"/>
        <end position="35"/>
    </location>
</feature>
<feature type="region of interest" description="Disordered" evidence="3">
    <location>
        <begin position="733"/>
        <end position="799"/>
    </location>
</feature>
<gene>
    <name evidence="5" type="ORF">IWZ03DRAFT_433292</name>
</gene>
<evidence type="ECO:0000259" key="4">
    <source>
        <dbReference type="Pfam" id="PF24883"/>
    </source>
</evidence>
<feature type="repeat" description="ANK" evidence="2">
    <location>
        <begin position="1189"/>
        <end position="1221"/>
    </location>
</feature>
<dbReference type="Pfam" id="PF12796">
    <property type="entry name" value="Ank_2"/>
    <property type="match status" value="3"/>
</dbReference>
<evidence type="ECO:0000256" key="3">
    <source>
        <dbReference type="SAM" id="MobiDB-lite"/>
    </source>
</evidence>
<dbReference type="PANTHER" id="PTHR10039">
    <property type="entry name" value="AMELOGENIN"/>
    <property type="match status" value="1"/>
</dbReference>
<evidence type="ECO:0000313" key="5">
    <source>
        <dbReference type="EMBL" id="KAK7510283.1"/>
    </source>
</evidence>
<dbReference type="Gene3D" id="1.25.40.20">
    <property type="entry name" value="Ankyrin repeat-containing domain"/>
    <property type="match status" value="2"/>
</dbReference>
<dbReference type="SUPFAM" id="SSF52540">
    <property type="entry name" value="P-loop containing nucleoside triphosphate hydrolases"/>
    <property type="match status" value="1"/>
</dbReference>
<dbReference type="InterPro" id="IPR002110">
    <property type="entry name" value="Ankyrin_rpt"/>
</dbReference>
<sequence>MGGAKGKSSKSGLRLLCCLKDKGQARDEPVPEKPRVPAAEQKTPASASGSAPTPRVAKRGSSSVKSEKRPASTSSKKQQSAANQETPAAEAPKHDEKAAQVEFSQPAAEVGPAEEKAVESQKGPAAKEEPSSPPKAEVGVPKEETIRLVEEKPATKDERAPPTAATDGDSPSSNSSSSIQGSSKYDGTSPPSTADPENQEKLSLPEEPVLSTSEPQVPAAAPEVAKEEKPEEEQPPPAYVPVPDTPVEVDRYQSPDPIEEQVAPPPPAVMPPPPPPSVYEKAFQLLSDEQRAMIGWDASGACSPQELLAALAEEDERHLEASKSRQVMSAVSPFLRSVQRGLDWISPVTSLEKTASTALVCVKTATNMLSALCEGSQEIRIKINMLQVRLPELELCDKIIQNERLEHSNLVEDALIRVCKDILDFYLAVTSLLRDSTFVVSVFKEQFSLKVPETVTAFAADVETLFRCLVIETYGEVKSIRHEQFEQKVHQLLDGNRNKESSISLEPRAPGTCKWITKHDSFRSWHECYSIPPPDLPRTNFLALIGDIGSGKSMNTAYIVDYLKEDAENTYPRPSILAYFCKDDGERNQAENIYCSLISQLLTHRPQLRQSFLAWVEETRTKIPSNAPTRSRDELLEFILATFKKEENKAWIYVVLDAFDECNDSTQEHLQGLIDGIAAGQCRVKIFVSSRPDGDLKSKLPKGTLFLPARPKEEDRLIAQHYVDKFWPQYKLANTKEQQGSNTPRKGTKRNNSSRKIPTAKRVSHVRKTSIPMAKKPDTDSQGDEDGVTEEDKRSDAENRSQIVRRLAERADGSAIWIRMVLEYVRSGTNARKILRELDAAPARTGLSRIYAKIIDRAVKMDSDDEGKQYEARRVIERALSTLAFAREEMRLEQLAYAVSVGEETMDLSPQRLQQLIEDLDSGYVLKLIRPLVKVDEDDSNPSVRLIHQSLKECILRAAPGSWLLKPYLAEDPVAREQHVWQMNAMLARRCVLYVRLVASAIPSRDIDPDRSLHDQMTYACSHDFYHYAAVWWGYHMAECMRPSQHRERRAQQAELHDIAAIICSADAQPYGSWLRTWASRHSEGDQELLTKADHFVIANIFGHYASVETLLRTNDPKKLKLGEGLCWAARRGHVECVQLLLKQEHLINSECYLGGKTALACAVDSESVECMAALVDSGRFNLNEADAQGKTAISHASFAGNEPIVSLLLSRGANPNFADASGRSPLAHALDMEETAVIDALLAHPAVDLTDSAAHEKIVWIAVSGGSIDGLKKLLAHPQLPPHYVLPAGATNNPLMAAVEERNLAALELLLSYCATHNLRVLRKEADGKTIFNVAAGLDEPVGTQLLDALLTAEPEGAALEDDNGWTPLHAAVHGGRVATLAALLTKWKGAAAPVHVNHCDAKGRTPLALAKQEGREKAAALLERYGGKVIDCNGSR</sequence>
<feature type="region of interest" description="Disordered" evidence="3">
    <location>
        <begin position="1"/>
        <end position="252"/>
    </location>
</feature>
<keyword evidence="1" id="KW-0677">Repeat</keyword>
<keyword evidence="6" id="KW-1185">Reference proteome</keyword>
<dbReference type="Proteomes" id="UP001363622">
    <property type="component" value="Unassembled WGS sequence"/>
</dbReference>
<reference evidence="5 6" key="1">
    <citation type="submission" date="2024-04" db="EMBL/GenBank/DDBJ databases">
        <title>Phyllosticta paracitricarpa is synonymous to the EU quarantine fungus P. citricarpa based on phylogenomic analyses.</title>
        <authorList>
            <consortium name="Lawrence Berkeley National Laboratory"/>
            <person name="Van Ingen-Buijs V.A."/>
            <person name="Van Westerhoven A.C."/>
            <person name="Haridas S."/>
            <person name="Skiadas P."/>
            <person name="Martin F."/>
            <person name="Groenewald J.Z."/>
            <person name="Crous P.W."/>
            <person name="Seidl M.F."/>
        </authorList>
    </citation>
    <scope>NUCLEOTIDE SEQUENCE [LARGE SCALE GENOMIC DNA]</scope>
    <source>
        <strain evidence="5 6">CBS 123371</strain>
    </source>
</reference>
<proteinExistence type="predicted"/>
<accession>A0ABR1KBG1</accession>
<dbReference type="Gene3D" id="3.40.50.300">
    <property type="entry name" value="P-loop containing nucleotide triphosphate hydrolases"/>
    <property type="match status" value="1"/>
</dbReference>
<dbReference type="PROSITE" id="PS50088">
    <property type="entry name" value="ANK_REPEAT"/>
    <property type="match status" value="1"/>
</dbReference>
<dbReference type="SMART" id="SM00248">
    <property type="entry name" value="ANK"/>
    <property type="match status" value="7"/>
</dbReference>
<feature type="compositionally biased region" description="Basic and acidic residues" evidence="3">
    <location>
        <begin position="140"/>
        <end position="160"/>
    </location>
</feature>
<feature type="compositionally biased region" description="Low complexity" evidence="3">
    <location>
        <begin position="214"/>
        <end position="223"/>
    </location>
</feature>
<dbReference type="InterPro" id="IPR036770">
    <property type="entry name" value="Ankyrin_rpt-contain_sf"/>
</dbReference>
<feature type="domain" description="Nephrocystin 3-like N-terminal" evidence="4">
    <location>
        <begin position="511"/>
        <end position="691"/>
    </location>
</feature>
<dbReference type="Pfam" id="PF24883">
    <property type="entry name" value="NPHP3_N"/>
    <property type="match status" value="1"/>
</dbReference>
<feature type="compositionally biased region" description="Low complexity" evidence="3">
    <location>
        <begin position="9"/>
        <end position="18"/>
    </location>
</feature>
<keyword evidence="2" id="KW-0040">ANK repeat</keyword>
<feature type="compositionally biased region" description="Low complexity" evidence="3">
    <location>
        <begin position="71"/>
        <end position="82"/>
    </location>
</feature>
<name>A0ABR1KBG1_9PEZI</name>
<dbReference type="InterPro" id="IPR027417">
    <property type="entry name" value="P-loop_NTPase"/>
</dbReference>
<evidence type="ECO:0000256" key="1">
    <source>
        <dbReference type="ARBA" id="ARBA00022737"/>
    </source>
</evidence>
<feature type="compositionally biased region" description="Basic residues" evidence="3">
    <location>
        <begin position="746"/>
        <end position="768"/>
    </location>
</feature>
<dbReference type="PANTHER" id="PTHR10039:SF10">
    <property type="entry name" value="NACHT DOMAIN-CONTAINING PROTEIN"/>
    <property type="match status" value="1"/>
</dbReference>
<dbReference type="SUPFAM" id="SSF48403">
    <property type="entry name" value="Ankyrin repeat"/>
    <property type="match status" value="1"/>
</dbReference>
<organism evidence="5 6">
    <name type="scientific">Phyllosticta citriasiana</name>
    <dbReference type="NCBI Taxonomy" id="595635"/>
    <lineage>
        <taxon>Eukaryota</taxon>
        <taxon>Fungi</taxon>
        <taxon>Dikarya</taxon>
        <taxon>Ascomycota</taxon>
        <taxon>Pezizomycotina</taxon>
        <taxon>Dothideomycetes</taxon>
        <taxon>Dothideomycetes incertae sedis</taxon>
        <taxon>Botryosphaeriales</taxon>
        <taxon>Phyllostictaceae</taxon>
        <taxon>Phyllosticta</taxon>
    </lineage>
</organism>